<organism evidence="2 3">
    <name type="scientific">Janibacter alkaliphilus</name>
    <dbReference type="NCBI Taxonomy" id="1069963"/>
    <lineage>
        <taxon>Bacteria</taxon>
        <taxon>Bacillati</taxon>
        <taxon>Actinomycetota</taxon>
        <taxon>Actinomycetes</taxon>
        <taxon>Micrococcales</taxon>
        <taxon>Intrasporangiaceae</taxon>
        <taxon>Janibacter</taxon>
    </lineage>
</organism>
<reference evidence="2 3" key="1">
    <citation type="submission" date="2020-07" db="EMBL/GenBank/DDBJ databases">
        <title>Sequencing the genomes of 1000 actinobacteria strains.</title>
        <authorList>
            <person name="Klenk H.-P."/>
        </authorList>
    </citation>
    <scope>NUCLEOTIDE SEQUENCE [LARGE SCALE GENOMIC DNA]</scope>
    <source>
        <strain evidence="2 3">DSM 24723</strain>
    </source>
</reference>
<dbReference type="AlphaFoldDB" id="A0A852WZ00"/>
<gene>
    <name evidence="2" type="ORF">BJY28_000711</name>
</gene>
<name>A0A852WZ00_9MICO</name>
<dbReference type="RefSeq" id="WP_179461785.1">
    <property type="nucleotide sequence ID" value="NZ_JACBZX010000001.1"/>
</dbReference>
<keyword evidence="1" id="KW-0472">Membrane</keyword>
<evidence type="ECO:0000313" key="2">
    <source>
        <dbReference type="EMBL" id="NYG36242.1"/>
    </source>
</evidence>
<comment type="caution">
    <text evidence="2">The sequence shown here is derived from an EMBL/GenBank/DDBJ whole genome shotgun (WGS) entry which is preliminary data.</text>
</comment>
<accession>A0A852WZ00</accession>
<sequence>MGPTDPDRPRWRQVMPPAVAMVLAVVVVAEIAWAAFVLAGSDDLRPHAVPAVVAADPVVAESVARQYDNLPGDPFDLRAVTNEDTARAALDDGSARAALIVDLEGSVGTWTSMTTGSHSCSPAVSWRTGRVGTGTHGVDPTNPDLACRPGHRGGAFGPT</sequence>
<keyword evidence="3" id="KW-1185">Reference proteome</keyword>
<evidence type="ECO:0000313" key="3">
    <source>
        <dbReference type="Proteomes" id="UP000592181"/>
    </source>
</evidence>
<dbReference type="Proteomes" id="UP000592181">
    <property type="component" value="Unassembled WGS sequence"/>
</dbReference>
<evidence type="ECO:0000256" key="1">
    <source>
        <dbReference type="SAM" id="Phobius"/>
    </source>
</evidence>
<dbReference type="EMBL" id="JACBZX010000001">
    <property type="protein sequence ID" value="NYG36242.1"/>
    <property type="molecule type" value="Genomic_DNA"/>
</dbReference>
<proteinExistence type="predicted"/>
<protein>
    <submittedName>
        <fullName evidence="2">Uncharacterized protein</fullName>
    </submittedName>
</protein>
<feature type="transmembrane region" description="Helical" evidence="1">
    <location>
        <begin position="20"/>
        <end position="39"/>
    </location>
</feature>
<keyword evidence="1" id="KW-0812">Transmembrane</keyword>
<keyword evidence="1" id="KW-1133">Transmembrane helix</keyword>